<dbReference type="EMBL" id="HBIN01021050">
    <property type="protein sequence ID" value="CAE0446109.1"/>
    <property type="molecule type" value="Transcribed_RNA"/>
</dbReference>
<organism evidence="2">
    <name type="scientific">Aplanochytrium stocchinoi</name>
    <dbReference type="NCBI Taxonomy" id="215587"/>
    <lineage>
        <taxon>Eukaryota</taxon>
        <taxon>Sar</taxon>
        <taxon>Stramenopiles</taxon>
        <taxon>Bigyra</taxon>
        <taxon>Labyrinthulomycetes</taxon>
        <taxon>Thraustochytrida</taxon>
        <taxon>Thraustochytriidae</taxon>
        <taxon>Aplanochytrium</taxon>
    </lineage>
</organism>
<dbReference type="AlphaFoldDB" id="A0A7S3V1K6"/>
<feature type="region of interest" description="Disordered" evidence="1">
    <location>
        <begin position="1"/>
        <end position="30"/>
    </location>
</feature>
<reference evidence="2" key="1">
    <citation type="submission" date="2021-01" db="EMBL/GenBank/DDBJ databases">
        <authorList>
            <person name="Corre E."/>
            <person name="Pelletier E."/>
            <person name="Niang G."/>
            <person name="Scheremetjew M."/>
            <person name="Finn R."/>
            <person name="Kale V."/>
            <person name="Holt S."/>
            <person name="Cochrane G."/>
            <person name="Meng A."/>
            <person name="Brown T."/>
            <person name="Cohen L."/>
        </authorList>
    </citation>
    <scope>NUCLEOTIDE SEQUENCE</scope>
    <source>
        <strain evidence="2">GSBS06</strain>
    </source>
</reference>
<feature type="region of interest" description="Disordered" evidence="1">
    <location>
        <begin position="68"/>
        <end position="91"/>
    </location>
</feature>
<feature type="compositionally biased region" description="Basic and acidic residues" evidence="1">
    <location>
        <begin position="68"/>
        <end position="81"/>
    </location>
</feature>
<evidence type="ECO:0000313" key="2">
    <source>
        <dbReference type="EMBL" id="CAE0446109.1"/>
    </source>
</evidence>
<proteinExistence type="predicted"/>
<gene>
    <name evidence="2" type="ORF">ASTO00021_LOCUS16116</name>
</gene>
<sequence>MIGGKWEAARNPGVEKRMEKDEQVDREKKTNLAENLSRKVRLYETLTNCNALQNQKLSSFLVDFEKKRKVRQTENEKDRKQTSSSSGSVLPVENPICLLRDLEFDLGEEFPSLQKEKRRMILKMKLDKYK</sequence>
<protein>
    <submittedName>
        <fullName evidence="2">Uncharacterized protein</fullName>
    </submittedName>
</protein>
<accession>A0A7S3V1K6</accession>
<evidence type="ECO:0000256" key="1">
    <source>
        <dbReference type="SAM" id="MobiDB-lite"/>
    </source>
</evidence>
<name>A0A7S3V1K6_9STRA</name>
<feature type="compositionally biased region" description="Basic and acidic residues" evidence="1">
    <location>
        <begin position="13"/>
        <end position="30"/>
    </location>
</feature>